<proteinExistence type="predicted"/>
<protein>
    <submittedName>
        <fullName evidence="1">Uncharacterized protein</fullName>
    </submittedName>
</protein>
<name>A0ACC0WFE6_9STRA</name>
<keyword evidence="2" id="KW-1185">Reference proteome</keyword>
<evidence type="ECO:0000313" key="1">
    <source>
        <dbReference type="EMBL" id="KAI9917482.1"/>
    </source>
</evidence>
<dbReference type="Proteomes" id="UP001163321">
    <property type="component" value="Chromosome 13"/>
</dbReference>
<dbReference type="EMBL" id="CM047592">
    <property type="protein sequence ID" value="KAI9917482.1"/>
    <property type="molecule type" value="Genomic_DNA"/>
</dbReference>
<evidence type="ECO:0000313" key="2">
    <source>
        <dbReference type="Proteomes" id="UP001163321"/>
    </source>
</evidence>
<comment type="caution">
    <text evidence="1">The sequence shown here is derived from an EMBL/GenBank/DDBJ whole genome shotgun (WGS) entry which is preliminary data.</text>
</comment>
<accession>A0ACC0WFE6</accession>
<organism evidence="1 2">
    <name type="scientific">Peronosclerospora sorghi</name>
    <dbReference type="NCBI Taxonomy" id="230839"/>
    <lineage>
        <taxon>Eukaryota</taxon>
        <taxon>Sar</taxon>
        <taxon>Stramenopiles</taxon>
        <taxon>Oomycota</taxon>
        <taxon>Peronosporomycetes</taxon>
        <taxon>Peronosporales</taxon>
        <taxon>Peronosporaceae</taxon>
        <taxon>Peronosclerospora</taxon>
    </lineage>
</organism>
<gene>
    <name evidence="1" type="ORF">PsorP6_012550</name>
</gene>
<reference evidence="1 2" key="1">
    <citation type="journal article" date="2022" name="bioRxiv">
        <title>The genome of the oomycete Peronosclerospora sorghi, a cosmopolitan pathogen of maize and sorghum, is inflated with dispersed pseudogenes.</title>
        <authorList>
            <person name="Fletcher K."/>
            <person name="Martin F."/>
            <person name="Isakeit T."/>
            <person name="Cavanaugh K."/>
            <person name="Magill C."/>
            <person name="Michelmore R."/>
        </authorList>
    </citation>
    <scope>NUCLEOTIDE SEQUENCE [LARGE SCALE GENOMIC DNA]</scope>
    <source>
        <strain evidence="1">P6</strain>
    </source>
</reference>
<sequence length="185" mass="20898">MGQGSCPGWALSFDCTGTTNHNVSLGALLRLTRAIHEHQRLYSDMLRYLKAQFGFCKSNDTRRLIVNLTRHNCTQLLEWPRKYFSNITYDVLELVQKLPVVCRRGSLLPSTKGEVVDALMEFLMELVDRYVVEWLIRIFEIRSGVPKAPELPTNERGPPVVIGLCLAHLVYPTVGAWVALQVTGA</sequence>